<dbReference type="Proteomes" id="UP000235145">
    <property type="component" value="Unassembled WGS sequence"/>
</dbReference>
<keyword evidence="11" id="KW-0444">Lipid biosynthesis</keyword>
<evidence type="ECO:0000256" key="7">
    <source>
        <dbReference type="ARBA" id="ARBA00023002"/>
    </source>
</evidence>
<keyword evidence="7 11" id="KW-0560">Oxidoreductase</keyword>
<dbReference type="AlphaFoldDB" id="A0A9R1VG00"/>
<feature type="domain" description="Fatty acid desaturase" evidence="13">
    <location>
        <begin position="91"/>
        <end position="317"/>
    </location>
</feature>
<keyword evidence="11" id="KW-0275">Fatty acid biosynthesis</keyword>
<evidence type="ECO:0000256" key="3">
    <source>
        <dbReference type="ARBA" id="ARBA00009295"/>
    </source>
</evidence>
<name>A0A9R1VG00_LACSA</name>
<dbReference type="PANTHER" id="PTHR11351">
    <property type="entry name" value="ACYL-COA DESATURASE"/>
    <property type="match status" value="1"/>
</dbReference>
<evidence type="ECO:0000256" key="10">
    <source>
        <dbReference type="ARBA" id="ARBA00023136"/>
    </source>
</evidence>
<evidence type="ECO:0000259" key="13">
    <source>
        <dbReference type="Pfam" id="PF00487"/>
    </source>
</evidence>
<feature type="transmembrane region" description="Helical" evidence="12">
    <location>
        <begin position="66"/>
        <end position="84"/>
    </location>
</feature>
<evidence type="ECO:0000256" key="8">
    <source>
        <dbReference type="ARBA" id="ARBA00023004"/>
    </source>
</evidence>
<dbReference type="GO" id="GO:0102843">
    <property type="term" value="F:palmitoyl-[glycerolipid] 7-desaturase activity"/>
    <property type="evidence" value="ECO:0000318"/>
    <property type="project" value="GO_Central"/>
</dbReference>
<dbReference type="CDD" id="cd03505">
    <property type="entry name" value="Delta9-FADS-like"/>
    <property type="match status" value="1"/>
</dbReference>
<evidence type="ECO:0000256" key="11">
    <source>
        <dbReference type="RuleBase" id="RU000581"/>
    </source>
</evidence>
<comment type="domain">
    <text evidence="11">The histidine box domains are involved in binding the catalytic metal ions.</text>
</comment>
<evidence type="ECO:0000313" key="15">
    <source>
        <dbReference type="Proteomes" id="UP000235145"/>
    </source>
</evidence>
<dbReference type="GO" id="GO:0005789">
    <property type="term" value="C:endoplasmic reticulum membrane"/>
    <property type="evidence" value="ECO:0000318"/>
    <property type="project" value="GO_Central"/>
</dbReference>
<evidence type="ECO:0000256" key="6">
    <source>
        <dbReference type="ARBA" id="ARBA00022989"/>
    </source>
</evidence>
<dbReference type="PRINTS" id="PR00075">
    <property type="entry name" value="FACDDSATRASE"/>
</dbReference>
<keyword evidence="6 12" id="KW-1133">Transmembrane helix</keyword>
<evidence type="ECO:0000256" key="1">
    <source>
        <dbReference type="ARBA" id="ARBA00004141"/>
    </source>
</evidence>
<proteinExistence type="inferred from homology"/>
<dbReference type="InterPro" id="IPR005804">
    <property type="entry name" value="FA_desaturase_dom"/>
</dbReference>
<dbReference type="GO" id="GO:0042761">
    <property type="term" value="P:very long-chain fatty acid biosynthetic process"/>
    <property type="evidence" value="ECO:0000318"/>
    <property type="project" value="GO_Central"/>
</dbReference>
<gene>
    <name evidence="14" type="ORF">LSAT_V11C500275390</name>
</gene>
<evidence type="ECO:0000313" key="14">
    <source>
        <dbReference type="EMBL" id="KAJ0204303.1"/>
    </source>
</evidence>
<keyword evidence="10 12" id="KW-0472">Membrane</keyword>
<dbReference type="EMBL" id="NBSK02000005">
    <property type="protein sequence ID" value="KAJ0204303.1"/>
    <property type="molecule type" value="Genomic_DNA"/>
</dbReference>
<evidence type="ECO:0000256" key="5">
    <source>
        <dbReference type="ARBA" id="ARBA00022832"/>
    </source>
</evidence>
<dbReference type="Pfam" id="PF00487">
    <property type="entry name" value="FA_desaturase"/>
    <property type="match status" value="1"/>
</dbReference>
<reference evidence="14 15" key="1">
    <citation type="journal article" date="2017" name="Nat. Commun.">
        <title>Genome assembly with in vitro proximity ligation data and whole-genome triplication in lettuce.</title>
        <authorList>
            <person name="Reyes-Chin-Wo S."/>
            <person name="Wang Z."/>
            <person name="Yang X."/>
            <person name="Kozik A."/>
            <person name="Arikit S."/>
            <person name="Song C."/>
            <person name="Xia L."/>
            <person name="Froenicke L."/>
            <person name="Lavelle D.O."/>
            <person name="Truco M.J."/>
            <person name="Xia R."/>
            <person name="Zhu S."/>
            <person name="Xu C."/>
            <person name="Xu H."/>
            <person name="Xu X."/>
            <person name="Cox K."/>
            <person name="Korf I."/>
            <person name="Meyers B.C."/>
            <person name="Michelmore R.W."/>
        </authorList>
    </citation>
    <scope>NUCLEOTIDE SEQUENCE [LARGE SCALE GENOMIC DNA]</scope>
    <source>
        <strain evidence="15">cv. Salinas</strain>
        <tissue evidence="14">Seedlings</tissue>
    </source>
</reference>
<dbReference type="PANTHER" id="PTHR11351:SF88">
    <property type="entry name" value="FATTY ACID DESATURASE, TYPE 1, CORE-RELATED"/>
    <property type="match status" value="1"/>
</dbReference>
<evidence type="ECO:0000256" key="9">
    <source>
        <dbReference type="ARBA" id="ARBA00023098"/>
    </source>
</evidence>
<comment type="caution">
    <text evidence="14">The sequence shown here is derived from an EMBL/GenBank/DDBJ whole genome shotgun (WGS) entry which is preliminary data.</text>
</comment>
<keyword evidence="9" id="KW-0443">Lipid metabolism</keyword>
<feature type="transmembrane region" description="Helical" evidence="12">
    <location>
        <begin position="208"/>
        <end position="230"/>
    </location>
</feature>
<keyword evidence="4 11" id="KW-0812">Transmembrane</keyword>
<protein>
    <recommendedName>
        <fullName evidence="13">Fatty acid desaturase domain-containing protein</fullName>
    </recommendedName>
</protein>
<evidence type="ECO:0000256" key="2">
    <source>
        <dbReference type="ARBA" id="ARBA00005189"/>
    </source>
</evidence>
<keyword evidence="8" id="KW-0408">Iron</keyword>
<comment type="subcellular location">
    <subcellularLocation>
        <location evidence="1">Membrane</location>
        <topology evidence="1">Multi-pass membrane protein</topology>
    </subcellularLocation>
</comment>
<evidence type="ECO:0000256" key="4">
    <source>
        <dbReference type="ARBA" id="ARBA00022692"/>
    </source>
</evidence>
<keyword evidence="15" id="KW-1185">Reference proteome</keyword>
<sequence length="352" mass="42432">MFKWCDIQYLVGKKKKRLTFLSNFVQAKMSSNCAKELWHQRIFFSNVVVTRKRNLFWGRKWRSLDIKMAIGILLFHILAFFAPFTFTWDAFWIAFFGYILTGIFGITMCYHRLLAHHSLKLPKWLEYTCAYLGVQAIQRDPIYWVSIHRYHHQYVESEKDPHTPTYGFWFSHMGWILDSGFIMEKYQERKNVEDLKSQAFYRFIKRTYLWHIFGFGALVYAWGGFPYLVWIMGVRSMWVLHMTLLVNSACHIWGKRVWNTNDLSKNNWYISEFFRDMHGYYRWVALLTFGEGWHNNHHAFEYSARHGLEWWQIDLCWYVICFLESVGLASNVKLPTPAHKFKKSFVSTNKFR</sequence>
<comment type="similarity">
    <text evidence="3 11">Belongs to the fatty acid desaturase type 1 family.</text>
</comment>
<feature type="transmembrane region" description="Helical" evidence="12">
    <location>
        <begin position="90"/>
        <end position="110"/>
    </location>
</feature>
<dbReference type="InterPro" id="IPR015876">
    <property type="entry name" value="Acyl-CoA_DS"/>
</dbReference>
<evidence type="ECO:0000256" key="12">
    <source>
        <dbReference type="SAM" id="Phobius"/>
    </source>
</evidence>
<keyword evidence="5" id="KW-0276">Fatty acid metabolism</keyword>
<organism evidence="14 15">
    <name type="scientific">Lactuca sativa</name>
    <name type="common">Garden lettuce</name>
    <dbReference type="NCBI Taxonomy" id="4236"/>
    <lineage>
        <taxon>Eukaryota</taxon>
        <taxon>Viridiplantae</taxon>
        <taxon>Streptophyta</taxon>
        <taxon>Embryophyta</taxon>
        <taxon>Tracheophyta</taxon>
        <taxon>Spermatophyta</taxon>
        <taxon>Magnoliopsida</taxon>
        <taxon>eudicotyledons</taxon>
        <taxon>Gunneridae</taxon>
        <taxon>Pentapetalae</taxon>
        <taxon>asterids</taxon>
        <taxon>campanulids</taxon>
        <taxon>Asterales</taxon>
        <taxon>Asteraceae</taxon>
        <taxon>Cichorioideae</taxon>
        <taxon>Cichorieae</taxon>
        <taxon>Lactucinae</taxon>
        <taxon>Lactuca</taxon>
    </lineage>
</organism>
<comment type="cofactor">
    <cofactor evidence="11">
        <name>Fe(2+)</name>
        <dbReference type="ChEBI" id="CHEBI:29033"/>
    </cofactor>
</comment>
<comment type="pathway">
    <text evidence="2">Lipid metabolism.</text>
</comment>
<accession>A0A9R1VG00</accession>